<name>A0AA51RUE1_9GAMM</name>
<keyword evidence="5" id="KW-1185">Reference proteome</keyword>
<dbReference type="Pfam" id="PF02463">
    <property type="entry name" value="SMC_N"/>
    <property type="match status" value="1"/>
</dbReference>
<evidence type="ECO:0000313" key="5">
    <source>
        <dbReference type="Proteomes" id="UP001239782"/>
    </source>
</evidence>
<evidence type="ECO:0000313" key="4">
    <source>
        <dbReference type="EMBL" id="WMS87782.1"/>
    </source>
</evidence>
<accession>A0AA51RUE1</accession>
<dbReference type="Gene3D" id="3.40.50.300">
    <property type="entry name" value="P-loop containing nucleotide triphosphate hydrolases"/>
    <property type="match status" value="1"/>
</dbReference>
<proteinExistence type="predicted"/>
<evidence type="ECO:0000259" key="3">
    <source>
        <dbReference type="Pfam" id="PF02463"/>
    </source>
</evidence>
<dbReference type="KEGG" id="plei:Q9312_02380"/>
<organism evidence="4 5">
    <name type="scientific">Pleionea litopenaei</name>
    <dbReference type="NCBI Taxonomy" id="3070815"/>
    <lineage>
        <taxon>Bacteria</taxon>
        <taxon>Pseudomonadati</taxon>
        <taxon>Pseudomonadota</taxon>
        <taxon>Gammaproteobacteria</taxon>
        <taxon>Oceanospirillales</taxon>
        <taxon>Pleioneaceae</taxon>
        <taxon>Pleionea</taxon>
    </lineage>
</organism>
<keyword evidence="1" id="KW-0175">Coiled coil</keyword>
<gene>
    <name evidence="4" type="ORF">Q9312_02380</name>
</gene>
<dbReference type="EMBL" id="CP133548">
    <property type="protein sequence ID" value="WMS87782.1"/>
    <property type="molecule type" value="Genomic_DNA"/>
</dbReference>
<evidence type="ECO:0000256" key="2">
    <source>
        <dbReference type="SAM" id="MobiDB-lite"/>
    </source>
</evidence>
<dbReference type="CDD" id="cd03278">
    <property type="entry name" value="ABC_SMC_barmotin"/>
    <property type="match status" value="1"/>
</dbReference>
<dbReference type="InterPro" id="IPR003395">
    <property type="entry name" value="RecF/RecN/SMC_N"/>
</dbReference>
<dbReference type="RefSeq" id="WP_309202936.1">
    <property type="nucleotide sequence ID" value="NZ_CP133548.1"/>
</dbReference>
<reference evidence="4 5" key="1">
    <citation type="submission" date="2023-08" db="EMBL/GenBank/DDBJ databases">
        <title>Pleionea litopenaei sp. nov., isolated from stomach of juvenile Litopenaeus vannamei.</title>
        <authorList>
            <person name="Rho A.M."/>
            <person name="Hwang C.Y."/>
        </authorList>
    </citation>
    <scope>NUCLEOTIDE SEQUENCE [LARGE SCALE GENOMIC DNA]</scope>
    <source>
        <strain evidence="4 5">HL-JVS1</strain>
    </source>
</reference>
<feature type="domain" description="RecF/RecN/SMC N-terminal" evidence="3">
    <location>
        <begin position="3"/>
        <end position="138"/>
    </location>
</feature>
<dbReference type="PANTHER" id="PTHR43977">
    <property type="entry name" value="STRUCTURAL MAINTENANCE OF CHROMOSOMES PROTEIN 3"/>
    <property type="match status" value="1"/>
</dbReference>
<dbReference type="SUPFAM" id="SSF52540">
    <property type="entry name" value="P-loop containing nucleoside triphosphate hydrolases"/>
    <property type="match status" value="1"/>
</dbReference>
<dbReference type="SUPFAM" id="SSF57997">
    <property type="entry name" value="Tropomyosin"/>
    <property type="match status" value="1"/>
</dbReference>
<dbReference type="InterPro" id="IPR027417">
    <property type="entry name" value="P-loop_NTPase"/>
</dbReference>
<dbReference type="Gene3D" id="1.10.287.1490">
    <property type="match status" value="1"/>
</dbReference>
<feature type="region of interest" description="Disordered" evidence="2">
    <location>
        <begin position="470"/>
        <end position="497"/>
    </location>
</feature>
<dbReference type="AlphaFoldDB" id="A0AA51RUE1"/>
<protein>
    <submittedName>
        <fullName evidence="4">AAA family ATPase</fullName>
    </submittedName>
</protein>
<sequence length="497" mass="56674">MRLKQIKLAGFKSFVDPTVVPFPQNLTAIVGPNGCGKSNLIDAVRWVMGESSAKHLRGDSMTDVIFNGSTARKPVGQASIELVFDNSEGKLVGEYAQYAEISVRRTVTRDGQSAYFLNGTKCRRKDITDIFLGTGLGPRSYAIIEQGMISRLIESKPAELRIFIEEAAGISKYKERRRETENRIRHTRENLERLEDIREELGKQLAHLQRQATAAMKYKEFKAEERELKSQLSVLRWQRFNQQMTEFDTLIGQLETELESRIAEQRRADADIEQTRDMHVELSDAFNEVQGRFYGIGADIARLEQSIKHSSERRTQLQEDIHSAEASLRHLTEQKLSDESRIEELKAELMEAEPELELNQESVETANETLMQLEEAMNAWQQDWDKFNQDASGNTQKLEVEKTRIQSLEAHLTRLNARLDTMDRELAGLESEPMEDAVTQAAAELSKVELEAATLTEVVDESVEAINSLREERREKSQKNRCCASRSPTNERSKSFS</sequence>
<evidence type="ECO:0000256" key="1">
    <source>
        <dbReference type="SAM" id="Coils"/>
    </source>
</evidence>
<feature type="coiled-coil region" evidence="1">
    <location>
        <begin position="170"/>
        <end position="211"/>
    </location>
</feature>
<dbReference type="Proteomes" id="UP001239782">
    <property type="component" value="Chromosome"/>
</dbReference>